<dbReference type="EMBL" id="JACHLC010000001">
    <property type="protein sequence ID" value="MBB6369272.1"/>
    <property type="molecule type" value="Genomic_DNA"/>
</dbReference>
<dbReference type="AlphaFoldDB" id="A0A841NB85"/>
<evidence type="ECO:0000313" key="2">
    <source>
        <dbReference type="Proteomes" id="UP000589738"/>
    </source>
</evidence>
<name>A0A841NB85_9FLAO</name>
<keyword evidence="2" id="KW-1185">Reference proteome</keyword>
<comment type="caution">
    <text evidence="1">The sequence shown here is derived from an EMBL/GenBank/DDBJ whole genome shotgun (WGS) entry which is preliminary data.</text>
</comment>
<protein>
    <submittedName>
        <fullName evidence="1">Uncharacterized protein</fullName>
    </submittedName>
</protein>
<accession>A0A841NB85</accession>
<sequence>MKKVSFVCLSLLMLASCKNKSEKTVNEALIIKKDSIPTKKAVTANTSSNAKKTSASKECTEKQIEYETEQICTFKNADIDEVYQRTIKDKEIEQSELLLTDLPKENITKEINKNGLISIDYTVSPQKTVIEFLFAGGVTTLSLEQTDKDVKRIIIHSAD</sequence>
<dbReference type="RefSeq" id="WP_184161249.1">
    <property type="nucleotide sequence ID" value="NZ_JACHLC010000001.1"/>
</dbReference>
<dbReference type="Proteomes" id="UP000589738">
    <property type="component" value="Unassembled WGS sequence"/>
</dbReference>
<proteinExistence type="predicted"/>
<gene>
    <name evidence="1" type="ORF">HNP36_000325</name>
</gene>
<dbReference type="PROSITE" id="PS51257">
    <property type="entry name" value="PROKAR_LIPOPROTEIN"/>
    <property type="match status" value="1"/>
</dbReference>
<reference evidence="1 2" key="1">
    <citation type="submission" date="2020-08" db="EMBL/GenBank/DDBJ databases">
        <title>Functional genomics of gut bacteria from endangered species of beetles.</title>
        <authorList>
            <person name="Carlos-Shanley C."/>
        </authorList>
    </citation>
    <scope>NUCLEOTIDE SEQUENCE [LARGE SCALE GENOMIC DNA]</scope>
    <source>
        <strain evidence="1 2">S00136</strain>
    </source>
</reference>
<evidence type="ECO:0000313" key="1">
    <source>
        <dbReference type="EMBL" id="MBB6369272.1"/>
    </source>
</evidence>
<organism evidence="1 2">
    <name type="scientific">Chryseobacterium shigense</name>
    <dbReference type="NCBI Taxonomy" id="297244"/>
    <lineage>
        <taxon>Bacteria</taxon>
        <taxon>Pseudomonadati</taxon>
        <taxon>Bacteroidota</taxon>
        <taxon>Flavobacteriia</taxon>
        <taxon>Flavobacteriales</taxon>
        <taxon>Weeksellaceae</taxon>
        <taxon>Chryseobacterium group</taxon>
        <taxon>Chryseobacterium</taxon>
    </lineage>
</organism>